<dbReference type="SUPFAM" id="SSF56784">
    <property type="entry name" value="HAD-like"/>
    <property type="match status" value="1"/>
</dbReference>
<protein>
    <submittedName>
        <fullName evidence="7">2-deoxyglucose-6-phosphatase</fullName>
    </submittedName>
</protein>
<dbReference type="PANTHER" id="PTHR46193:SF18">
    <property type="entry name" value="HEXITOL PHOSPHATASE B"/>
    <property type="match status" value="1"/>
</dbReference>
<keyword evidence="5" id="KW-0460">Magnesium</keyword>
<evidence type="ECO:0000256" key="2">
    <source>
        <dbReference type="ARBA" id="ARBA00006171"/>
    </source>
</evidence>
<keyword evidence="6" id="KW-0119">Carbohydrate metabolism</keyword>
<dbReference type="PANTHER" id="PTHR46193">
    <property type="entry name" value="6-PHOSPHOGLUCONATE PHOSPHATASE"/>
    <property type="match status" value="1"/>
</dbReference>
<evidence type="ECO:0000256" key="6">
    <source>
        <dbReference type="ARBA" id="ARBA00023277"/>
    </source>
</evidence>
<evidence type="ECO:0000313" key="7">
    <source>
        <dbReference type="EMBL" id="PPI86815.1"/>
    </source>
</evidence>
<dbReference type="InterPro" id="IPR051600">
    <property type="entry name" value="Beta-PGM-like"/>
</dbReference>
<dbReference type="InterPro" id="IPR036412">
    <property type="entry name" value="HAD-like_sf"/>
</dbReference>
<dbReference type="NCBIfam" id="NF008087">
    <property type="entry name" value="PRK10826.1"/>
    <property type="match status" value="1"/>
</dbReference>
<accession>A0A2P5SWV6</accession>
<dbReference type="SFLD" id="SFLDG01135">
    <property type="entry name" value="C1.5.6:_HAD__Beta-PGM__Phospha"/>
    <property type="match status" value="1"/>
</dbReference>
<keyword evidence="4" id="KW-0378">Hydrolase</keyword>
<dbReference type="PRINTS" id="PR00413">
    <property type="entry name" value="HADHALOGNASE"/>
</dbReference>
<evidence type="ECO:0000256" key="4">
    <source>
        <dbReference type="ARBA" id="ARBA00022801"/>
    </source>
</evidence>
<dbReference type="FunFam" id="3.40.50.1000:FF:000036">
    <property type="entry name" value="HAD family hydrolase"/>
    <property type="match status" value="1"/>
</dbReference>
<dbReference type="EMBL" id="PDKU01000001">
    <property type="protein sequence ID" value="PPI86815.1"/>
    <property type="molecule type" value="Genomic_DNA"/>
</dbReference>
<dbReference type="AlphaFoldDB" id="A0A2P5SWV6"/>
<proteinExistence type="inferred from homology"/>
<organism evidence="7 8">
    <name type="scientific">Candidatus Pantoea edessiphila</name>
    <dbReference type="NCBI Taxonomy" id="2044610"/>
    <lineage>
        <taxon>Bacteria</taxon>
        <taxon>Pseudomonadati</taxon>
        <taxon>Pseudomonadota</taxon>
        <taxon>Gammaproteobacteria</taxon>
        <taxon>Enterobacterales</taxon>
        <taxon>Erwiniaceae</taxon>
        <taxon>Pantoea</taxon>
    </lineage>
</organism>
<gene>
    <name evidence="7" type="ORF">CRV10_00985</name>
</gene>
<dbReference type="GO" id="GO:0016787">
    <property type="term" value="F:hydrolase activity"/>
    <property type="evidence" value="ECO:0007669"/>
    <property type="project" value="UniProtKB-KW"/>
</dbReference>
<evidence type="ECO:0000256" key="1">
    <source>
        <dbReference type="ARBA" id="ARBA00001946"/>
    </source>
</evidence>
<dbReference type="InterPro" id="IPR041492">
    <property type="entry name" value="HAD_2"/>
</dbReference>
<dbReference type="RefSeq" id="WP_136129979.1">
    <property type="nucleotide sequence ID" value="NZ_PDKU01000001.1"/>
</dbReference>
<dbReference type="SFLD" id="SFLDG01129">
    <property type="entry name" value="C1.5:_HAD__Beta-PGM__Phosphata"/>
    <property type="match status" value="1"/>
</dbReference>
<dbReference type="InterPro" id="IPR023198">
    <property type="entry name" value="PGP-like_dom2"/>
</dbReference>
<evidence type="ECO:0000256" key="5">
    <source>
        <dbReference type="ARBA" id="ARBA00022842"/>
    </source>
</evidence>
<dbReference type="Gene3D" id="1.10.150.240">
    <property type="entry name" value="Putative phosphatase, domain 2"/>
    <property type="match status" value="1"/>
</dbReference>
<dbReference type="SFLD" id="SFLDS00003">
    <property type="entry name" value="Haloacid_Dehalogenase"/>
    <property type="match status" value="1"/>
</dbReference>
<dbReference type="OrthoDB" id="9800058at2"/>
<dbReference type="Gene3D" id="3.40.50.1000">
    <property type="entry name" value="HAD superfamily/HAD-like"/>
    <property type="match status" value="1"/>
</dbReference>
<dbReference type="InterPro" id="IPR023214">
    <property type="entry name" value="HAD_sf"/>
</dbReference>
<sequence>MYPDKNIIAIFFDMDGIIIDSEPLWIQAKNDILSTLNITLPYHSKVADTIGLRIDQTVCMWYKSIPLNKPSKKEVIDFIITRAMELIEEKKPLLPGVEYALTLCKKYNLKIGLVSASPLYMLKRVLTLFNLNSYFDLIVSAESLPYSKPHPQIYLDAADQLFVKPQQCTSIEDSFNGMIATKAARMRSIVIPAVEYSNDPRWCLADVKLNNLTQLTFEHLNG</sequence>
<dbReference type="NCBIfam" id="TIGR01509">
    <property type="entry name" value="HAD-SF-IA-v3"/>
    <property type="match status" value="1"/>
</dbReference>
<dbReference type="GO" id="GO:0000287">
    <property type="term" value="F:magnesium ion binding"/>
    <property type="evidence" value="ECO:0007669"/>
    <property type="project" value="UniProtKB-ARBA"/>
</dbReference>
<comment type="caution">
    <text evidence="7">The sequence shown here is derived from an EMBL/GenBank/DDBJ whole genome shotgun (WGS) entry which is preliminary data.</text>
</comment>
<keyword evidence="3" id="KW-0479">Metal-binding</keyword>
<comment type="cofactor">
    <cofactor evidence="1">
        <name>Mg(2+)</name>
        <dbReference type="ChEBI" id="CHEBI:18420"/>
    </cofactor>
</comment>
<keyword evidence="8" id="KW-1185">Reference proteome</keyword>
<dbReference type="Pfam" id="PF13419">
    <property type="entry name" value="HAD_2"/>
    <property type="match status" value="1"/>
</dbReference>
<name>A0A2P5SWV6_9GAMM</name>
<dbReference type="Proteomes" id="UP000296144">
    <property type="component" value="Unassembled WGS sequence"/>
</dbReference>
<evidence type="ECO:0000313" key="8">
    <source>
        <dbReference type="Proteomes" id="UP000296144"/>
    </source>
</evidence>
<comment type="similarity">
    <text evidence="2">Belongs to the HAD-like hydrolase superfamily. CbbY/CbbZ/Gph/YieH family.</text>
</comment>
<evidence type="ECO:0000256" key="3">
    <source>
        <dbReference type="ARBA" id="ARBA00022723"/>
    </source>
</evidence>
<dbReference type="InterPro" id="IPR006439">
    <property type="entry name" value="HAD-SF_hydro_IA"/>
</dbReference>
<reference evidence="7 8" key="1">
    <citation type="journal article" date="2018" name="Genome Biol. Evol.">
        <title>Cladogenesis and Genomic Streamlining in Extracellular Endosymbionts of Tropical Stink Bugs.</title>
        <authorList>
            <person name="Otero-Bravo A."/>
            <person name="Goffredi S."/>
            <person name="Sabree Z.L."/>
        </authorList>
    </citation>
    <scope>NUCLEOTIDE SEQUENCE [LARGE SCALE GENOMIC DNA]</scope>
    <source>
        <strain evidence="7 8">SoEL</strain>
    </source>
</reference>